<evidence type="ECO:0000313" key="2">
    <source>
        <dbReference type="EMBL" id="GMT28555.1"/>
    </source>
</evidence>
<feature type="coiled-coil region" evidence="1">
    <location>
        <begin position="18"/>
        <end position="45"/>
    </location>
</feature>
<keyword evidence="3" id="KW-1185">Reference proteome</keyword>
<accession>A0AAV5WD43</accession>
<keyword evidence="1" id="KW-0175">Coiled coil</keyword>
<organism evidence="2 3">
    <name type="scientific">Pristionchus fissidentatus</name>
    <dbReference type="NCBI Taxonomy" id="1538716"/>
    <lineage>
        <taxon>Eukaryota</taxon>
        <taxon>Metazoa</taxon>
        <taxon>Ecdysozoa</taxon>
        <taxon>Nematoda</taxon>
        <taxon>Chromadorea</taxon>
        <taxon>Rhabditida</taxon>
        <taxon>Rhabditina</taxon>
        <taxon>Diplogasteromorpha</taxon>
        <taxon>Diplogasteroidea</taxon>
        <taxon>Neodiplogasteridae</taxon>
        <taxon>Pristionchus</taxon>
    </lineage>
</organism>
<dbReference type="EMBL" id="BTSY01000005">
    <property type="protein sequence ID" value="GMT28555.1"/>
    <property type="molecule type" value="Genomic_DNA"/>
</dbReference>
<dbReference type="AlphaFoldDB" id="A0AAV5WD43"/>
<name>A0AAV5WD43_9BILA</name>
<evidence type="ECO:0000313" key="3">
    <source>
        <dbReference type="Proteomes" id="UP001432322"/>
    </source>
</evidence>
<comment type="caution">
    <text evidence="2">The sequence shown here is derived from an EMBL/GenBank/DDBJ whole genome shotgun (WGS) entry which is preliminary data.</text>
</comment>
<sequence>MWKDRYRVTSRHITKIVSVKTKRDKEKTKKQVEDLQKKVEAIVAEHPDICIWNCDQSGLVKEAVGKRTLARKGEKKIEVVCQSKSATTSSITLLPSLMLSLFPFETFSKFLRFFKFLRSDSQMHSLRYRHPRVP</sequence>
<proteinExistence type="predicted"/>
<evidence type="ECO:0008006" key="4">
    <source>
        <dbReference type="Google" id="ProtNLM"/>
    </source>
</evidence>
<evidence type="ECO:0000256" key="1">
    <source>
        <dbReference type="SAM" id="Coils"/>
    </source>
</evidence>
<reference evidence="2" key="1">
    <citation type="submission" date="2023-10" db="EMBL/GenBank/DDBJ databases">
        <title>Genome assembly of Pristionchus species.</title>
        <authorList>
            <person name="Yoshida K."/>
            <person name="Sommer R.J."/>
        </authorList>
    </citation>
    <scope>NUCLEOTIDE SEQUENCE</scope>
    <source>
        <strain evidence="2">RS5133</strain>
    </source>
</reference>
<gene>
    <name evidence="2" type="ORF">PFISCL1PPCAC_19852</name>
</gene>
<dbReference type="Proteomes" id="UP001432322">
    <property type="component" value="Unassembled WGS sequence"/>
</dbReference>
<protein>
    <recommendedName>
        <fullName evidence="4">Ribosomal protein</fullName>
    </recommendedName>
</protein>